<dbReference type="InterPro" id="IPR036383">
    <property type="entry name" value="TSP1_rpt_sf"/>
</dbReference>
<dbReference type="Proteomes" id="UP001652625">
    <property type="component" value="Chromosome 02"/>
</dbReference>
<evidence type="ECO:0000313" key="1">
    <source>
        <dbReference type="Proteomes" id="UP001652625"/>
    </source>
</evidence>
<evidence type="ECO:0000313" key="3">
    <source>
        <dbReference type="RefSeq" id="XP_065646120.1"/>
    </source>
</evidence>
<evidence type="ECO:0000313" key="4">
    <source>
        <dbReference type="RefSeq" id="XP_065646121.1"/>
    </source>
</evidence>
<dbReference type="PROSITE" id="PS50092">
    <property type="entry name" value="TSP1"/>
    <property type="match status" value="1"/>
</dbReference>
<organism evidence="1 2">
    <name type="scientific">Hydra vulgaris</name>
    <name type="common">Hydra</name>
    <name type="synonym">Hydra attenuata</name>
    <dbReference type="NCBI Taxonomy" id="6087"/>
    <lineage>
        <taxon>Eukaryota</taxon>
        <taxon>Metazoa</taxon>
        <taxon>Cnidaria</taxon>
        <taxon>Hydrozoa</taxon>
        <taxon>Hydroidolina</taxon>
        <taxon>Anthoathecata</taxon>
        <taxon>Aplanulata</taxon>
        <taxon>Hydridae</taxon>
        <taxon>Hydra</taxon>
    </lineage>
</organism>
<dbReference type="Gene3D" id="2.20.100.10">
    <property type="entry name" value="Thrombospondin type-1 (TSP1) repeat"/>
    <property type="match status" value="1"/>
</dbReference>
<evidence type="ECO:0000313" key="2">
    <source>
        <dbReference type="RefSeq" id="XP_065646119.1"/>
    </source>
</evidence>
<dbReference type="RefSeq" id="XP_065646121.1">
    <property type="nucleotide sequence ID" value="XM_065790049.1"/>
</dbReference>
<proteinExistence type="predicted"/>
<dbReference type="InterPro" id="IPR000884">
    <property type="entry name" value="TSP1_rpt"/>
</dbReference>
<dbReference type="GeneID" id="136076692"/>
<protein>
    <submittedName>
        <fullName evidence="2 3">Uncharacterized protein LOC136076692 isoform X1</fullName>
    </submittedName>
</protein>
<accession>A0ABM4BB16</accession>
<sequence>MICNSGVPCPDFISARGACSASCQLRFTSPTQTRNRQCVGATFNDNCNGAVLTDTQNCNVQVYCPGIMVHGVHGVVALNHVSLITLGGGCAVSQTMAYNSGVLCPVYHKENLNQNKRSTTTGPDVDFQSEI</sequence>
<dbReference type="RefSeq" id="XP_065646119.1">
    <property type="nucleotide sequence ID" value="XM_065790047.1"/>
</dbReference>
<name>A0ABM4BB16_HYDVU</name>
<gene>
    <name evidence="2 3 4" type="primary">LOC136076692</name>
</gene>
<reference evidence="1 2" key="1">
    <citation type="submission" date="2025-05" db="UniProtKB">
        <authorList>
            <consortium name="RefSeq"/>
        </authorList>
    </citation>
    <scope>NUCLEOTIDE SEQUENCE [LARGE SCALE GENOMIC DNA]</scope>
</reference>
<dbReference type="RefSeq" id="XP_065646120.1">
    <property type="nucleotide sequence ID" value="XM_065790048.1"/>
</dbReference>
<keyword evidence="1" id="KW-1185">Reference proteome</keyword>